<comment type="caution">
    <text evidence="1">The sequence shown here is derived from an EMBL/GenBank/DDBJ whole genome shotgun (WGS) entry which is preliminary data.</text>
</comment>
<name>A0ACB8DEA4_DERSI</name>
<proteinExistence type="predicted"/>
<accession>A0ACB8DEA4</accession>
<protein>
    <submittedName>
        <fullName evidence="1">Uncharacterized protein</fullName>
    </submittedName>
</protein>
<dbReference type="Proteomes" id="UP000821865">
    <property type="component" value="Chromosome 2"/>
</dbReference>
<evidence type="ECO:0000313" key="1">
    <source>
        <dbReference type="EMBL" id="KAH7966599.1"/>
    </source>
</evidence>
<reference evidence="1" key="1">
    <citation type="submission" date="2020-05" db="EMBL/GenBank/DDBJ databases">
        <title>Large-scale comparative analyses of tick genomes elucidate their genetic diversity and vector capacities.</title>
        <authorList>
            <person name="Jia N."/>
            <person name="Wang J."/>
            <person name="Shi W."/>
            <person name="Du L."/>
            <person name="Sun Y."/>
            <person name="Zhan W."/>
            <person name="Jiang J."/>
            <person name="Wang Q."/>
            <person name="Zhang B."/>
            <person name="Ji P."/>
            <person name="Sakyi L.B."/>
            <person name="Cui X."/>
            <person name="Yuan T."/>
            <person name="Jiang B."/>
            <person name="Yang W."/>
            <person name="Lam T.T.-Y."/>
            <person name="Chang Q."/>
            <person name="Ding S."/>
            <person name="Wang X."/>
            <person name="Zhu J."/>
            <person name="Ruan X."/>
            <person name="Zhao L."/>
            <person name="Wei J."/>
            <person name="Que T."/>
            <person name="Du C."/>
            <person name="Cheng J."/>
            <person name="Dai P."/>
            <person name="Han X."/>
            <person name="Huang E."/>
            <person name="Gao Y."/>
            <person name="Liu J."/>
            <person name="Shao H."/>
            <person name="Ye R."/>
            <person name="Li L."/>
            <person name="Wei W."/>
            <person name="Wang X."/>
            <person name="Wang C."/>
            <person name="Yang T."/>
            <person name="Huo Q."/>
            <person name="Li W."/>
            <person name="Guo W."/>
            <person name="Chen H."/>
            <person name="Zhou L."/>
            <person name="Ni X."/>
            <person name="Tian J."/>
            <person name="Zhou Y."/>
            <person name="Sheng Y."/>
            <person name="Liu T."/>
            <person name="Pan Y."/>
            <person name="Xia L."/>
            <person name="Li J."/>
            <person name="Zhao F."/>
            <person name="Cao W."/>
        </authorList>
    </citation>
    <scope>NUCLEOTIDE SEQUENCE</scope>
    <source>
        <strain evidence="1">Dsil-2018</strain>
    </source>
</reference>
<gene>
    <name evidence="1" type="ORF">HPB49_017975</name>
</gene>
<dbReference type="EMBL" id="CM023471">
    <property type="protein sequence ID" value="KAH7966599.1"/>
    <property type="molecule type" value="Genomic_DNA"/>
</dbReference>
<keyword evidence="2" id="KW-1185">Reference proteome</keyword>
<organism evidence="1 2">
    <name type="scientific">Dermacentor silvarum</name>
    <name type="common">Tick</name>
    <dbReference type="NCBI Taxonomy" id="543639"/>
    <lineage>
        <taxon>Eukaryota</taxon>
        <taxon>Metazoa</taxon>
        <taxon>Ecdysozoa</taxon>
        <taxon>Arthropoda</taxon>
        <taxon>Chelicerata</taxon>
        <taxon>Arachnida</taxon>
        <taxon>Acari</taxon>
        <taxon>Parasitiformes</taxon>
        <taxon>Ixodida</taxon>
        <taxon>Ixodoidea</taxon>
        <taxon>Ixodidae</taxon>
        <taxon>Rhipicephalinae</taxon>
        <taxon>Dermacentor</taxon>
    </lineage>
</organism>
<evidence type="ECO:0000313" key="2">
    <source>
        <dbReference type="Proteomes" id="UP000821865"/>
    </source>
</evidence>
<sequence length="520" mass="58255">MQGCVSREARAAAYYLVIFLSVLPISQCVRARPHIVFFLADDVGWADVSFHGSSQIPTPNLDALAADGVILNNYYAQPYCTPSRAALMTGFYPIRTGMQGIPIDVGEPWGMPTNLRILPQYLKEFGYETHLVGKWHLGSYKESLTPTCRGFDSFYGYYYGEQEYYAHTTSYKNHTGLDLWFNKKPMWSHSGIYSTSLYTRRAQDIIRNRKKSKPLFLVVSYQAVHSAVGAEPLQAPYENVKKFSYIGEKNRTIYAGMLDALDQSVGEVVESLSDAGMLENTVIAFSSDNGGGPWGRHNSRGINWPLRGAKGTLWEGGTRAAAFVWSPLLARKQRVSHGLMHITDWLPTFYSIAGGNPTKLAGLDGHNMWYHLSHGLRSPRVEVLYNYDYRFSNSSGLRNLRYKLVLDGTGVFTGRYGVPGGSRPRRDLDRLLARSTVAGVLMEMYNTDHLALPEGWRQRATLTCGKGNVTNFLSNTSVYLFDIVRDPCELNNLADQLPNFSRETQRNVVAMGAIVMPDIL</sequence>